<reference evidence="1 2" key="1">
    <citation type="submission" date="2022-04" db="EMBL/GenBank/DDBJ databases">
        <title>Positive selection, recombination, and allopatry shape intraspecific diversity of widespread and dominant cyanobacteria.</title>
        <authorList>
            <person name="Wei J."/>
            <person name="Shu W."/>
            <person name="Hu C."/>
        </authorList>
    </citation>
    <scope>NUCLEOTIDE SEQUENCE [LARGE SCALE GENOMIC DNA]</scope>
    <source>
        <strain evidence="1 2">GB2-A4</strain>
    </source>
</reference>
<proteinExistence type="predicted"/>
<evidence type="ECO:0000313" key="1">
    <source>
        <dbReference type="EMBL" id="MEP0820630.1"/>
    </source>
</evidence>
<accession>A0ABV0JFS2</accession>
<dbReference type="EMBL" id="JAMPKM010000037">
    <property type="protein sequence ID" value="MEP0820630.1"/>
    <property type="molecule type" value="Genomic_DNA"/>
</dbReference>
<name>A0ABV0JFS2_9CYAN</name>
<sequence>MLWLSCHPFLFINLELAHVDLTETEALQQGSAIGVAKFDVSAIPERKPWIDLMAY</sequence>
<organism evidence="1 2">
    <name type="scientific">Trichocoleus desertorum GB2-A4</name>
    <dbReference type="NCBI Taxonomy" id="2933944"/>
    <lineage>
        <taxon>Bacteria</taxon>
        <taxon>Bacillati</taxon>
        <taxon>Cyanobacteriota</taxon>
        <taxon>Cyanophyceae</taxon>
        <taxon>Leptolyngbyales</taxon>
        <taxon>Trichocoleusaceae</taxon>
        <taxon>Trichocoleus</taxon>
    </lineage>
</organism>
<dbReference type="Proteomes" id="UP001464891">
    <property type="component" value="Unassembled WGS sequence"/>
</dbReference>
<keyword evidence="2" id="KW-1185">Reference proteome</keyword>
<dbReference type="RefSeq" id="WP_190443421.1">
    <property type="nucleotide sequence ID" value="NZ_JAMPKM010000037.1"/>
</dbReference>
<gene>
    <name evidence="1" type="ORF">NC998_26420</name>
</gene>
<protein>
    <submittedName>
        <fullName evidence="1">Uncharacterized protein</fullName>
    </submittedName>
</protein>
<evidence type="ECO:0000313" key="2">
    <source>
        <dbReference type="Proteomes" id="UP001464891"/>
    </source>
</evidence>
<comment type="caution">
    <text evidence="1">The sequence shown here is derived from an EMBL/GenBank/DDBJ whole genome shotgun (WGS) entry which is preliminary data.</text>
</comment>